<name>K1X5H3_9BACT</name>
<dbReference type="InterPro" id="IPR036388">
    <property type="entry name" value="WH-like_DNA-bd_sf"/>
</dbReference>
<comment type="caution">
    <text evidence="1">The sequence shown here is derived from an EMBL/GenBank/DDBJ whole genome shotgun (WGS) entry which is preliminary data.</text>
</comment>
<dbReference type="NCBIfam" id="TIGR00738">
    <property type="entry name" value="rrf2_super"/>
    <property type="match status" value="1"/>
</dbReference>
<dbReference type="GO" id="GO:0005829">
    <property type="term" value="C:cytosol"/>
    <property type="evidence" value="ECO:0007669"/>
    <property type="project" value="TreeGrafter"/>
</dbReference>
<dbReference type="PANTHER" id="PTHR33221:SF2">
    <property type="entry name" value="TRANSCRIPTIONAL REGULATOR"/>
    <property type="match status" value="1"/>
</dbReference>
<dbReference type="InterPro" id="IPR036390">
    <property type="entry name" value="WH_DNA-bd_sf"/>
</dbReference>
<gene>
    <name evidence="1" type="ORF">ACD_80C00049G0004</name>
</gene>
<dbReference type="AlphaFoldDB" id="K1X5H3"/>
<dbReference type="PANTHER" id="PTHR33221">
    <property type="entry name" value="WINGED HELIX-TURN-HELIX TRANSCRIPTIONAL REGULATOR, RRF2 FAMILY"/>
    <property type="match status" value="1"/>
</dbReference>
<protein>
    <submittedName>
        <fullName evidence="1">BadM/Rrf2 family transcriptional regulator</fullName>
    </submittedName>
</protein>
<dbReference type="Gene3D" id="1.10.10.10">
    <property type="entry name" value="Winged helix-like DNA-binding domain superfamily/Winged helix DNA-binding domain"/>
    <property type="match status" value="1"/>
</dbReference>
<dbReference type="GO" id="GO:0003700">
    <property type="term" value="F:DNA-binding transcription factor activity"/>
    <property type="evidence" value="ECO:0007669"/>
    <property type="project" value="TreeGrafter"/>
</dbReference>
<dbReference type="EMBL" id="AMFJ01036056">
    <property type="protein sequence ID" value="EKD25455.1"/>
    <property type="molecule type" value="Genomic_DNA"/>
</dbReference>
<dbReference type="PROSITE" id="PS51197">
    <property type="entry name" value="HTH_RRF2_2"/>
    <property type="match status" value="1"/>
</dbReference>
<dbReference type="SUPFAM" id="SSF46785">
    <property type="entry name" value="Winged helix' DNA-binding domain"/>
    <property type="match status" value="1"/>
</dbReference>
<evidence type="ECO:0000313" key="1">
    <source>
        <dbReference type="EMBL" id="EKD25455.1"/>
    </source>
</evidence>
<dbReference type="InterPro" id="IPR000944">
    <property type="entry name" value="Tscrpt_reg_Rrf2"/>
</dbReference>
<dbReference type="Pfam" id="PF02082">
    <property type="entry name" value="Rrf2"/>
    <property type="match status" value="1"/>
</dbReference>
<proteinExistence type="predicted"/>
<organism evidence="1">
    <name type="scientific">uncultured bacterium</name>
    <name type="common">gcode 4</name>
    <dbReference type="NCBI Taxonomy" id="1234023"/>
    <lineage>
        <taxon>Bacteria</taxon>
        <taxon>environmental samples</taxon>
    </lineage>
</organism>
<reference evidence="1" key="1">
    <citation type="journal article" date="2012" name="Science">
        <title>Fermentation, hydrogen, and sulfur metabolism in multiple uncultivated bacterial phyla.</title>
        <authorList>
            <person name="Wrighton K.C."/>
            <person name="Thomas B.C."/>
            <person name="Sharon I."/>
            <person name="Miller C.S."/>
            <person name="Castelle C.J."/>
            <person name="VerBerkmoes N.C."/>
            <person name="Wilkins M.J."/>
            <person name="Hettich R.L."/>
            <person name="Lipton M.S."/>
            <person name="Williams K.H."/>
            <person name="Long P.E."/>
            <person name="Banfield J.F."/>
        </authorList>
    </citation>
    <scope>NUCLEOTIDE SEQUENCE [LARGE SCALE GENOMIC DNA]</scope>
</reference>
<accession>K1X5H3</accession>
<sequence length="134" mass="15411">MFRLSKQADYAIQLLHRLSSLEKNEALSLRTFSDESNISFLFLQRIARELKLSEMINSKQGVQGGYFLIKKYKDISLLDVIEAIDKPTFTPCVIDEKTCKFIHTCKIKNGMEKVQKKLVLVLKATPIETLTAWN</sequence>